<dbReference type="EMBL" id="AP019297">
    <property type="protein sequence ID" value="BBG93506.1"/>
    <property type="molecule type" value="Genomic_DNA"/>
</dbReference>
<feature type="compositionally biased region" description="Polar residues" evidence="1">
    <location>
        <begin position="31"/>
        <end position="40"/>
    </location>
</feature>
<dbReference type="AlphaFoldDB" id="A0A4Y1QNU8"/>
<reference evidence="2" key="1">
    <citation type="journal article" date="2019" name="Science">
        <title>Mutation of a bHLH transcription factor allowed almond domestication.</title>
        <authorList>
            <person name="Sanchez-Perez R."/>
            <person name="Pavan S."/>
            <person name="Mazzeo R."/>
            <person name="Moldovan C."/>
            <person name="Aiese Cigliano R."/>
            <person name="Del Cueto J."/>
            <person name="Ricciardi F."/>
            <person name="Lotti C."/>
            <person name="Ricciardi L."/>
            <person name="Dicenta F."/>
            <person name="Lopez-Marques R.L."/>
            <person name="Lindberg Moller B."/>
        </authorList>
    </citation>
    <scope>NUCLEOTIDE SEQUENCE</scope>
</reference>
<evidence type="ECO:0000256" key="1">
    <source>
        <dbReference type="SAM" id="MobiDB-lite"/>
    </source>
</evidence>
<name>A0A4Y1QNU8_PRUDU</name>
<gene>
    <name evidence="2" type="ORF">Prudu_001538</name>
</gene>
<feature type="non-terminal residue" evidence="2">
    <location>
        <position position="1"/>
    </location>
</feature>
<organism evidence="2">
    <name type="scientific">Prunus dulcis</name>
    <name type="common">Almond</name>
    <name type="synonym">Amygdalus dulcis</name>
    <dbReference type="NCBI Taxonomy" id="3755"/>
    <lineage>
        <taxon>Eukaryota</taxon>
        <taxon>Viridiplantae</taxon>
        <taxon>Streptophyta</taxon>
        <taxon>Embryophyta</taxon>
        <taxon>Tracheophyta</taxon>
        <taxon>Spermatophyta</taxon>
        <taxon>Magnoliopsida</taxon>
        <taxon>eudicotyledons</taxon>
        <taxon>Gunneridae</taxon>
        <taxon>Pentapetalae</taxon>
        <taxon>rosids</taxon>
        <taxon>fabids</taxon>
        <taxon>Rosales</taxon>
        <taxon>Rosaceae</taxon>
        <taxon>Amygdaloideae</taxon>
        <taxon>Amygdaleae</taxon>
        <taxon>Prunus</taxon>
    </lineage>
</organism>
<sequence>NSPPELLFTAAIFGPPHPATTWGGTGPKRTVPSSSFHPDQSQPPEPTVLAEKCKNPTEFNPKFKELNLPPPAAISGYQDRAIVSDPTVRSEPNLQDKCPIPYRTHRNFRIGVWRSWSPWARLTRVRVARGVGYPACRQAPYVAWVVPAYGELCDMMLRSRVA</sequence>
<proteinExistence type="predicted"/>
<feature type="region of interest" description="Disordered" evidence="1">
    <location>
        <begin position="13"/>
        <end position="49"/>
    </location>
</feature>
<evidence type="ECO:0000313" key="2">
    <source>
        <dbReference type="EMBL" id="BBG93506.1"/>
    </source>
</evidence>
<accession>A0A4Y1QNU8</accession>
<protein>
    <submittedName>
        <fullName evidence="2">Plant U-box 24</fullName>
    </submittedName>
</protein>